<dbReference type="PRINTS" id="PR00455">
    <property type="entry name" value="HTHTETR"/>
</dbReference>
<dbReference type="PROSITE" id="PS50977">
    <property type="entry name" value="HTH_TETR_2"/>
    <property type="match status" value="1"/>
</dbReference>
<protein>
    <recommendedName>
        <fullName evidence="3">HTH tetR-type domain-containing protein</fullName>
    </recommendedName>
</protein>
<dbReference type="InterPro" id="IPR001647">
    <property type="entry name" value="HTH_TetR"/>
</dbReference>
<feature type="DNA-binding region" description="H-T-H motif" evidence="2">
    <location>
        <begin position="27"/>
        <end position="46"/>
    </location>
</feature>
<dbReference type="InterPro" id="IPR050624">
    <property type="entry name" value="HTH-type_Tx_Regulator"/>
</dbReference>
<evidence type="ECO:0000256" key="2">
    <source>
        <dbReference type="PROSITE-ProRule" id="PRU00335"/>
    </source>
</evidence>
<dbReference type="RefSeq" id="WP_021019612.1">
    <property type="nucleotide sequence ID" value="NZ_CP018835.1"/>
</dbReference>
<evidence type="ECO:0000259" key="3">
    <source>
        <dbReference type="PROSITE" id="PS50977"/>
    </source>
</evidence>
<evidence type="ECO:0000256" key="1">
    <source>
        <dbReference type="ARBA" id="ARBA00023125"/>
    </source>
</evidence>
<name>A0A1Z2SFZ7_VIBGA</name>
<dbReference type="Pfam" id="PF00440">
    <property type="entry name" value="TetR_N"/>
    <property type="match status" value="1"/>
</dbReference>
<dbReference type="KEGG" id="vga:BSQ33_10415"/>
<keyword evidence="1 2" id="KW-0238">DNA-binding</keyword>
<dbReference type="EMBL" id="CP018835">
    <property type="protein sequence ID" value="ASA56068.1"/>
    <property type="molecule type" value="Genomic_DNA"/>
</dbReference>
<dbReference type="AlphaFoldDB" id="A0A1Z2SFZ7"/>
<dbReference type="Proteomes" id="UP000196708">
    <property type="component" value="Chromosome 1"/>
</dbReference>
<evidence type="ECO:0000313" key="4">
    <source>
        <dbReference type="EMBL" id="ASA56068.1"/>
    </source>
</evidence>
<feature type="domain" description="HTH tetR-type" evidence="3">
    <location>
        <begin position="4"/>
        <end position="64"/>
    </location>
</feature>
<proteinExistence type="predicted"/>
<dbReference type="OrthoDB" id="4541465at2"/>
<dbReference type="SUPFAM" id="SSF46689">
    <property type="entry name" value="Homeodomain-like"/>
    <property type="match status" value="1"/>
</dbReference>
<dbReference type="InterPro" id="IPR009057">
    <property type="entry name" value="Homeodomain-like_sf"/>
</dbReference>
<dbReference type="GO" id="GO:0003677">
    <property type="term" value="F:DNA binding"/>
    <property type="evidence" value="ECO:0007669"/>
    <property type="project" value="UniProtKB-UniRule"/>
</dbReference>
<gene>
    <name evidence="4" type="ORF">BSQ33_10415</name>
</gene>
<reference evidence="4 5" key="1">
    <citation type="submission" date="2016-12" db="EMBL/GenBank/DDBJ databases">
        <authorList>
            <person name="Song W.-J."/>
            <person name="Kurnit D.M."/>
        </authorList>
    </citation>
    <scope>NUCLEOTIDE SEQUENCE [LARGE SCALE GENOMIC DNA]</scope>
    <source>
        <strain evidence="4 5">ATCC 43942</strain>
    </source>
</reference>
<dbReference type="PANTHER" id="PTHR43479:SF20">
    <property type="entry name" value="HTH TETR-TYPE DOMAIN-CONTAINING PROTEIN"/>
    <property type="match status" value="1"/>
</dbReference>
<accession>A0A1Z2SFZ7</accession>
<dbReference type="Gene3D" id="1.10.357.10">
    <property type="entry name" value="Tetracycline Repressor, domain 2"/>
    <property type="match status" value="1"/>
</dbReference>
<evidence type="ECO:0000313" key="5">
    <source>
        <dbReference type="Proteomes" id="UP000196708"/>
    </source>
</evidence>
<sequence length="191" mass="22009">MQHHPKVTQIVQSGLQLLNEQGSQGLTMRKVASACGMSLGNLQYHFKDRDSLLKGMIDFYLQQFIQLTQSVIPQFPKKDKIQQQDIEAMILGILSNSMMEESCQTFREFWALASRDKTIEDYLHHYTLQCSNMIATMFTPLAPDKPILIQSIISLLLPYFEGYTLTYKAIPFRDEQVAELLGRIIFQLIQE</sequence>
<organism evidence="4 5">
    <name type="scientific">Vibrio gazogenes</name>
    <dbReference type="NCBI Taxonomy" id="687"/>
    <lineage>
        <taxon>Bacteria</taxon>
        <taxon>Pseudomonadati</taxon>
        <taxon>Pseudomonadota</taxon>
        <taxon>Gammaproteobacteria</taxon>
        <taxon>Vibrionales</taxon>
        <taxon>Vibrionaceae</taxon>
        <taxon>Vibrio</taxon>
    </lineage>
</organism>
<dbReference type="PANTHER" id="PTHR43479">
    <property type="entry name" value="ACREF/ENVCD OPERON REPRESSOR-RELATED"/>
    <property type="match status" value="1"/>
</dbReference>